<keyword evidence="2" id="KW-1185">Reference proteome</keyword>
<accession>A0ABU9HXB8</accession>
<proteinExistence type="predicted"/>
<dbReference type="RefSeq" id="WP_341697117.1">
    <property type="nucleotide sequence ID" value="NZ_JBBYHR010000005.1"/>
</dbReference>
<comment type="caution">
    <text evidence="1">The sequence shown here is derived from an EMBL/GenBank/DDBJ whole genome shotgun (WGS) entry which is preliminary data.</text>
</comment>
<organism evidence="1 2">
    <name type="scientific">Flavobacterium arundinis</name>
    <dbReference type="NCBI Taxonomy" id="3139143"/>
    <lineage>
        <taxon>Bacteria</taxon>
        <taxon>Pseudomonadati</taxon>
        <taxon>Bacteroidota</taxon>
        <taxon>Flavobacteriia</taxon>
        <taxon>Flavobacteriales</taxon>
        <taxon>Flavobacteriaceae</taxon>
        <taxon>Flavobacterium</taxon>
    </lineage>
</organism>
<name>A0ABU9HXB8_9FLAO</name>
<gene>
    <name evidence="1" type="ORF">AAEO56_11060</name>
</gene>
<reference evidence="1 2" key="1">
    <citation type="submission" date="2024-04" db="EMBL/GenBank/DDBJ databases">
        <title>Flavobacterium sp. DGU11 16S ribosomal RNA gene Genome sequencing and assembly.</title>
        <authorList>
            <person name="Park S."/>
        </authorList>
    </citation>
    <scope>NUCLEOTIDE SEQUENCE [LARGE SCALE GENOMIC DNA]</scope>
    <source>
        <strain evidence="1 2">DGU11</strain>
    </source>
</reference>
<protein>
    <submittedName>
        <fullName evidence="1">Uncharacterized protein</fullName>
    </submittedName>
</protein>
<evidence type="ECO:0000313" key="2">
    <source>
        <dbReference type="Proteomes" id="UP001464555"/>
    </source>
</evidence>
<evidence type="ECO:0000313" key="1">
    <source>
        <dbReference type="EMBL" id="MEL1244802.1"/>
    </source>
</evidence>
<sequence>MIQKPSFITSITIGGETHEIKVYGNVDKSDDMIYYTFALNDENMIVLSKFDGDEWRIANTIRKNNDIAKLLGKIIDNNNKNDR</sequence>
<dbReference type="Proteomes" id="UP001464555">
    <property type="component" value="Unassembled WGS sequence"/>
</dbReference>
<dbReference type="EMBL" id="JBBYHR010000005">
    <property type="protein sequence ID" value="MEL1244802.1"/>
    <property type="molecule type" value="Genomic_DNA"/>
</dbReference>